<dbReference type="KEGG" id="cut:CUTER_00450"/>
<feature type="domain" description="GtrA/DPMS transmembrane" evidence="7">
    <location>
        <begin position="17"/>
        <end position="136"/>
    </location>
</feature>
<evidence type="ECO:0000256" key="2">
    <source>
        <dbReference type="ARBA" id="ARBA00009399"/>
    </source>
</evidence>
<evidence type="ECO:0000256" key="6">
    <source>
        <dbReference type="SAM" id="Phobius"/>
    </source>
</evidence>
<proteinExistence type="inferred from homology"/>
<dbReference type="Proteomes" id="UP000035548">
    <property type="component" value="Chromosome"/>
</dbReference>
<keyword evidence="5 6" id="KW-0472">Membrane</keyword>
<dbReference type="PATRIC" id="fig|1072256.5.peg.87"/>
<feature type="transmembrane region" description="Helical" evidence="6">
    <location>
        <begin position="114"/>
        <end position="135"/>
    </location>
</feature>
<evidence type="ECO:0000256" key="3">
    <source>
        <dbReference type="ARBA" id="ARBA00022692"/>
    </source>
</evidence>
<feature type="transmembrane region" description="Helical" evidence="6">
    <location>
        <begin position="18"/>
        <end position="39"/>
    </location>
</feature>
<evidence type="ECO:0000313" key="9">
    <source>
        <dbReference type="Proteomes" id="UP000035548"/>
    </source>
</evidence>
<comment type="similarity">
    <text evidence="2">Belongs to the GtrA family.</text>
</comment>
<dbReference type="InterPro" id="IPR051401">
    <property type="entry name" value="GtrA_CellWall_Glycosyl"/>
</dbReference>
<dbReference type="AlphaFoldDB" id="A0A0G3H9Z8"/>
<keyword evidence="3 6" id="KW-0812">Transmembrane</keyword>
<evidence type="ECO:0000259" key="7">
    <source>
        <dbReference type="Pfam" id="PF04138"/>
    </source>
</evidence>
<sequence>MAGSTAARSSLKSQLTRFVAVGVLTAAIDYSLTMILIGVGANRQLAKAFGWVFGTIAAYLLNSKFTFGAALSGSKAAAVLTLYASTFAVQNFLWWATDVPLQALGFDGAVKNTISFVIAQGVATLTNFFMQRLLIFRPKG</sequence>
<dbReference type="PANTHER" id="PTHR38459:SF6">
    <property type="entry name" value="ARABINOGALACTAN BIOSYNTHESIS RECRUITING PROTEIN RV3789"/>
    <property type="match status" value="1"/>
</dbReference>
<name>A0A0G3H9Z8_9CORY</name>
<accession>A0A0G3H9Z8</accession>
<evidence type="ECO:0000256" key="5">
    <source>
        <dbReference type="ARBA" id="ARBA00023136"/>
    </source>
</evidence>
<evidence type="ECO:0000256" key="4">
    <source>
        <dbReference type="ARBA" id="ARBA00022989"/>
    </source>
</evidence>
<keyword evidence="9" id="KW-1185">Reference proteome</keyword>
<organism evidence="8 9">
    <name type="scientific">Corynebacterium uterequi</name>
    <dbReference type="NCBI Taxonomy" id="1072256"/>
    <lineage>
        <taxon>Bacteria</taxon>
        <taxon>Bacillati</taxon>
        <taxon>Actinomycetota</taxon>
        <taxon>Actinomycetes</taxon>
        <taxon>Mycobacteriales</taxon>
        <taxon>Corynebacteriaceae</taxon>
        <taxon>Corynebacterium</taxon>
    </lineage>
</organism>
<dbReference type="GO" id="GO:0000271">
    <property type="term" value="P:polysaccharide biosynthetic process"/>
    <property type="evidence" value="ECO:0007669"/>
    <property type="project" value="InterPro"/>
</dbReference>
<dbReference type="GO" id="GO:0005886">
    <property type="term" value="C:plasma membrane"/>
    <property type="evidence" value="ECO:0007669"/>
    <property type="project" value="TreeGrafter"/>
</dbReference>
<evidence type="ECO:0000313" key="8">
    <source>
        <dbReference type="EMBL" id="AKK10119.1"/>
    </source>
</evidence>
<dbReference type="STRING" id="1072256.CUTER_00450"/>
<reference evidence="9" key="2">
    <citation type="submission" date="2015-05" db="EMBL/GenBank/DDBJ databases">
        <title>Complete genome sequence of Corynebacterium uterequi DSM 45634, isolated from the uterus of a maiden mare.</title>
        <authorList>
            <person name="Ruckert C."/>
            <person name="Albersmeier A."/>
            <person name="Winkler A."/>
            <person name="Tauch A."/>
        </authorList>
    </citation>
    <scope>NUCLEOTIDE SEQUENCE [LARGE SCALE GENOMIC DNA]</scope>
    <source>
        <strain evidence="9">DSM 45634</strain>
    </source>
</reference>
<evidence type="ECO:0000256" key="1">
    <source>
        <dbReference type="ARBA" id="ARBA00004141"/>
    </source>
</evidence>
<reference evidence="8 9" key="1">
    <citation type="journal article" date="2015" name="Genome Announc.">
        <title>Virulence Factor Genes Detected in the Complete Genome Sequence of Corynebacterium uterequi DSM 45634, Isolated from the Uterus of a Maiden Mare.</title>
        <authorList>
            <person name="Ruckert C."/>
            <person name="Kriete M."/>
            <person name="Jaenicke S."/>
            <person name="Winkler A."/>
            <person name="Tauch A."/>
        </authorList>
    </citation>
    <scope>NUCLEOTIDE SEQUENCE [LARGE SCALE GENOMIC DNA]</scope>
    <source>
        <strain evidence="8 9">DSM 45634</strain>
    </source>
</reference>
<dbReference type="EMBL" id="CP011546">
    <property type="protein sequence ID" value="AKK10119.1"/>
    <property type="molecule type" value="Genomic_DNA"/>
</dbReference>
<dbReference type="InterPro" id="IPR007267">
    <property type="entry name" value="GtrA_DPMS_TM"/>
</dbReference>
<dbReference type="PANTHER" id="PTHR38459">
    <property type="entry name" value="PROPHAGE BACTOPRENOL-LINKED GLUCOSE TRANSLOCASE HOMOLOG"/>
    <property type="match status" value="1"/>
</dbReference>
<dbReference type="RefSeq" id="WP_201775042.1">
    <property type="nucleotide sequence ID" value="NZ_CP011546.1"/>
</dbReference>
<dbReference type="Pfam" id="PF04138">
    <property type="entry name" value="GtrA_DPMS_TM"/>
    <property type="match status" value="1"/>
</dbReference>
<feature type="transmembrane region" description="Helical" evidence="6">
    <location>
        <begin position="45"/>
        <end position="62"/>
    </location>
</feature>
<protein>
    <submittedName>
        <fullName evidence="8">Putative membrane protein</fullName>
    </submittedName>
</protein>
<keyword evidence="4 6" id="KW-1133">Transmembrane helix</keyword>
<comment type="subcellular location">
    <subcellularLocation>
        <location evidence="1">Membrane</location>
        <topology evidence="1">Multi-pass membrane protein</topology>
    </subcellularLocation>
</comment>
<gene>
    <name evidence="8" type="ORF">CUTER_00450</name>
</gene>